<reference evidence="3 4" key="1">
    <citation type="submission" date="2015-09" db="EMBL/GenBank/DDBJ databases">
        <authorList>
            <consortium name="Pathogen Informatics"/>
        </authorList>
    </citation>
    <scope>NUCLEOTIDE SEQUENCE [LARGE SCALE GENOMIC DNA]</scope>
    <source>
        <strain evidence="3 4">2789STDY5608850</strain>
    </source>
</reference>
<evidence type="ECO:0000259" key="2">
    <source>
        <dbReference type="Pfam" id="PF19789"/>
    </source>
</evidence>
<dbReference type="AlphaFoldDB" id="A0A174BQR4"/>
<keyword evidence="1" id="KW-0732">Signal</keyword>
<feature type="domain" description="DUF6273" evidence="2">
    <location>
        <begin position="255"/>
        <end position="410"/>
    </location>
</feature>
<dbReference type="RefSeq" id="WP_055654127.1">
    <property type="nucleotide sequence ID" value="NZ_CABIXC010000003.1"/>
</dbReference>
<dbReference type="Pfam" id="PF19789">
    <property type="entry name" value="DUF6273"/>
    <property type="match status" value="2"/>
</dbReference>
<name>A0A174BQR4_9FIRM</name>
<proteinExistence type="predicted"/>
<gene>
    <name evidence="3" type="ORF">ERS852407_01657</name>
</gene>
<feature type="signal peptide" evidence="1">
    <location>
        <begin position="1"/>
        <end position="33"/>
    </location>
</feature>
<feature type="chain" id="PRO_5008018672" evidence="1">
    <location>
        <begin position="34"/>
        <end position="413"/>
    </location>
</feature>
<accession>A0A174BQR4</accession>
<protein>
    <submittedName>
        <fullName evidence="3">Cell wall binding repeat-containing protein</fullName>
    </submittedName>
</protein>
<dbReference type="Proteomes" id="UP000095651">
    <property type="component" value="Unassembled WGS sequence"/>
</dbReference>
<feature type="domain" description="DUF6273" evidence="2">
    <location>
        <begin position="90"/>
        <end position="208"/>
    </location>
</feature>
<dbReference type="EMBL" id="CYZE01000003">
    <property type="protein sequence ID" value="CUO02030.1"/>
    <property type="molecule type" value="Genomic_DNA"/>
</dbReference>
<evidence type="ECO:0000313" key="4">
    <source>
        <dbReference type="Proteomes" id="UP000095651"/>
    </source>
</evidence>
<sequence>MNWRIRMKKRHALFVLVATCSAISYLFGFIAHAETVRGEEGRFETGDTLEVETGLGDGYSTLGFTCLDTDYRGGYLFVSDEIIPYSLCVRYAASNNDYTYSDVRTWLNQQFADTLSVSGDLLPVKLSETGDSISDRVFCLSVDEVKNPAYKAITRKIWTPQRGMRYYWTRSPRENTTNQAYMVQYNGHIASSRVSLTEAGVRPAFVIQKGEPNNTQGRIWYTGDTMERSIAGKSYTFRCIDPDYCDAGSNRNGALFLCDTIIGGNESPFDGRENAWEASDLRAWLNQELEDREKLAETVTTCPFTYAGKSNNYQISARRFTKRSRPGVKVTDQIFCLSLEEALRYPDILWRLGGAEENNFINAGTFTAGYWLRTPAAGDGTKGYAVTYDGRVAPEDITNKKIGIRPAFVVVQE</sequence>
<evidence type="ECO:0000256" key="1">
    <source>
        <dbReference type="SAM" id="SignalP"/>
    </source>
</evidence>
<dbReference type="InterPro" id="IPR046240">
    <property type="entry name" value="DUF6273"/>
</dbReference>
<organism evidence="3 4">
    <name type="scientific">Hungatella hathewayi</name>
    <dbReference type="NCBI Taxonomy" id="154046"/>
    <lineage>
        <taxon>Bacteria</taxon>
        <taxon>Bacillati</taxon>
        <taxon>Bacillota</taxon>
        <taxon>Clostridia</taxon>
        <taxon>Lachnospirales</taxon>
        <taxon>Lachnospiraceae</taxon>
        <taxon>Hungatella</taxon>
    </lineage>
</organism>
<evidence type="ECO:0000313" key="3">
    <source>
        <dbReference type="EMBL" id="CUO02030.1"/>
    </source>
</evidence>